<dbReference type="GO" id="GO:0006351">
    <property type="term" value="P:DNA-templated transcription"/>
    <property type="evidence" value="ECO:0007669"/>
    <property type="project" value="UniProtKB-UniRule"/>
</dbReference>
<feature type="domain" description="DNA-directed RNA polymerase RpoA/D/Rpb3-type" evidence="13">
    <location>
        <begin position="23"/>
        <end position="230"/>
    </location>
</feature>
<dbReference type="Gene3D" id="2.170.120.12">
    <property type="entry name" value="DNA-directed RNA polymerase, insert domain"/>
    <property type="match status" value="1"/>
</dbReference>
<comment type="caution">
    <text evidence="14">The sequence shown here is derived from an EMBL/GenBank/DDBJ whole genome shotgun (WGS) entry which is preliminary data.</text>
</comment>
<dbReference type="SUPFAM" id="SSF47789">
    <property type="entry name" value="C-terminal domain of RNA polymerase alpha subunit"/>
    <property type="match status" value="1"/>
</dbReference>
<evidence type="ECO:0000256" key="9">
    <source>
        <dbReference type="ARBA" id="ARBA00033070"/>
    </source>
</evidence>
<dbReference type="InterPro" id="IPR011263">
    <property type="entry name" value="DNA-dir_RNA_pol_RpoA/D/Rpb3"/>
</dbReference>
<evidence type="ECO:0000256" key="6">
    <source>
        <dbReference type="ARBA" id="ARBA00022695"/>
    </source>
</evidence>
<keyword evidence="15" id="KW-1185">Reference proteome</keyword>
<proteinExistence type="inferred from homology"/>
<dbReference type="SMART" id="SM00662">
    <property type="entry name" value="RPOLD"/>
    <property type="match status" value="1"/>
</dbReference>
<gene>
    <name evidence="11" type="primary">rpoA</name>
    <name evidence="14" type="ORF">C7378_1999</name>
</gene>
<dbReference type="GO" id="GO:0005737">
    <property type="term" value="C:cytoplasm"/>
    <property type="evidence" value="ECO:0007669"/>
    <property type="project" value="UniProtKB-ARBA"/>
</dbReference>
<reference evidence="14 15" key="1">
    <citation type="submission" date="2019-03" db="EMBL/GenBank/DDBJ databases">
        <title>Genomic Encyclopedia of Type Strains, Phase IV (KMG-IV): sequencing the most valuable type-strain genomes for metagenomic binning, comparative biology and taxonomic classification.</title>
        <authorList>
            <person name="Goeker M."/>
        </authorList>
    </citation>
    <scope>NUCLEOTIDE SEQUENCE [LARGE SCALE GENOMIC DNA]</scope>
    <source>
        <strain evidence="14 15">DSM 103428</strain>
    </source>
</reference>
<feature type="region of interest" description="Alpha N-terminal domain (alpha-NTD)" evidence="11">
    <location>
        <begin position="1"/>
        <end position="231"/>
    </location>
</feature>
<evidence type="ECO:0000313" key="14">
    <source>
        <dbReference type="EMBL" id="TCK74377.1"/>
    </source>
</evidence>
<dbReference type="Pfam" id="PF01000">
    <property type="entry name" value="RNA_pol_A_bac"/>
    <property type="match status" value="1"/>
</dbReference>
<feature type="region of interest" description="Alpha C-terminal domain (alpha-CTD)" evidence="11">
    <location>
        <begin position="248"/>
        <end position="367"/>
    </location>
</feature>
<dbReference type="InterPro" id="IPR036603">
    <property type="entry name" value="RBP11-like"/>
</dbReference>
<dbReference type="Gene3D" id="1.10.150.20">
    <property type="entry name" value="5' to 3' exonuclease, C-terminal subdomain"/>
    <property type="match status" value="1"/>
</dbReference>
<dbReference type="SUPFAM" id="SSF55257">
    <property type="entry name" value="RBP11-like subunits of RNA polymerase"/>
    <property type="match status" value="1"/>
</dbReference>
<dbReference type="FunFam" id="1.10.150.20:FF:000001">
    <property type="entry name" value="DNA-directed RNA polymerase subunit alpha"/>
    <property type="match status" value="1"/>
</dbReference>
<dbReference type="NCBIfam" id="NF003519">
    <property type="entry name" value="PRK05182.2-5"/>
    <property type="match status" value="1"/>
</dbReference>
<evidence type="ECO:0000256" key="10">
    <source>
        <dbReference type="ARBA" id="ARBA00048552"/>
    </source>
</evidence>
<dbReference type="InterPro" id="IPR011262">
    <property type="entry name" value="DNA-dir_RNA_pol_insert"/>
</dbReference>
<evidence type="ECO:0000256" key="12">
    <source>
        <dbReference type="SAM" id="MobiDB-lite"/>
    </source>
</evidence>
<evidence type="ECO:0000256" key="2">
    <source>
        <dbReference type="ARBA" id="ARBA00012418"/>
    </source>
</evidence>
<evidence type="ECO:0000256" key="3">
    <source>
        <dbReference type="ARBA" id="ARBA00015972"/>
    </source>
</evidence>
<dbReference type="Pfam" id="PF03118">
    <property type="entry name" value="RNA_pol_A_CTD"/>
    <property type="match status" value="1"/>
</dbReference>
<keyword evidence="5 11" id="KW-0808">Transferase</keyword>
<dbReference type="Pfam" id="PF01193">
    <property type="entry name" value="RNA_pol_L"/>
    <property type="match status" value="1"/>
</dbReference>
<dbReference type="GO" id="GO:0000428">
    <property type="term" value="C:DNA-directed RNA polymerase complex"/>
    <property type="evidence" value="ECO:0007669"/>
    <property type="project" value="UniProtKB-KW"/>
</dbReference>
<evidence type="ECO:0000256" key="5">
    <source>
        <dbReference type="ARBA" id="ARBA00022679"/>
    </source>
</evidence>
<comment type="similarity">
    <text evidence="1 11">Belongs to the RNA polymerase alpha chain family.</text>
</comment>
<dbReference type="InterPro" id="IPR036643">
    <property type="entry name" value="RNApol_insert_sf"/>
</dbReference>
<accession>A0A4R1LAB6</accession>
<comment type="function">
    <text evidence="11">DNA-dependent RNA polymerase catalyzes the transcription of DNA into RNA using the four ribonucleoside triphosphates as substrates.</text>
</comment>
<dbReference type="FunFam" id="2.170.120.12:FF:000001">
    <property type="entry name" value="DNA-directed RNA polymerase subunit alpha"/>
    <property type="match status" value="1"/>
</dbReference>
<comment type="domain">
    <text evidence="11">The N-terminal domain is essential for RNAP assembly and basal transcription, whereas the C-terminal domain is involved in interaction with transcriptional regulators and with upstream promoter elements.</text>
</comment>
<evidence type="ECO:0000256" key="11">
    <source>
        <dbReference type="HAMAP-Rule" id="MF_00059"/>
    </source>
</evidence>
<dbReference type="Proteomes" id="UP000295210">
    <property type="component" value="Unassembled WGS sequence"/>
</dbReference>
<dbReference type="NCBIfam" id="TIGR02027">
    <property type="entry name" value="rpoA"/>
    <property type="match status" value="1"/>
</dbReference>
<sequence length="367" mass="40260">MLWRGFQKPKRLAVDTETLTEKYGKFSAQPFERGFGTTIGNALRRTLLSSIEGAAVTAVKIEGVLHEFQSITGVVEDATDIILNLKQIPFKLSGDGPKALYLRADQPGIVTSGMIEADGDVEILDKDVYVATVSEGGKLDMEMRLKRGRGYVSADKNFDGDLGIGFIPVDSVHSPVRKVNYAVDAARLGQITDYDKLTLEVWTNGTVLPADAIGLAAKLLKDHMSIFINFEEEMEADGHADDGRMQLRNDNLNRSVEELELSVRSYNCLKNANIQTIGELVQKTEAEMLKTKNFGRKSLNEIKEILAQMGLSLGMKIDEHGNAVPGPTSILPAAALAASYSNNFDDDDEDDMLDEAELPSQTEPENF</sequence>
<dbReference type="AlphaFoldDB" id="A0A4R1LAB6"/>
<dbReference type="EC" id="2.7.7.6" evidence="2 11"/>
<dbReference type="NCBIfam" id="NF003513">
    <property type="entry name" value="PRK05182.1-2"/>
    <property type="match status" value="1"/>
</dbReference>
<dbReference type="HAMAP" id="MF_00059">
    <property type="entry name" value="RNApol_bact_RpoA"/>
    <property type="match status" value="1"/>
</dbReference>
<dbReference type="GO" id="GO:0003899">
    <property type="term" value="F:DNA-directed RNA polymerase activity"/>
    <property type="evidence" value="ECO:0007669"/>
    <property type="project" value="UniProtKB-UniRule"/>
</dbReference>
<evidence type="ECO:0000259" key="13">
    <source>
        <dbReference type="SMART" id="SM00662"/>
    </source>
</evidence>
<dbReference type="InterPro" id="IPR011773">
    <property type="entry name" value="DNA-dir_RpoA"/>
</dbReference>
<comment type="subunit">
    <text evidence="11">Homodimer. The RNAP catalytic core consists of 2 alpha, 1 beta, 1 beta' and 1 omega subunit. When a sigma factor is associated with the core the holoenzyme is formed, which can initiate transcription.</text>
</comment>
<evidence type="ECO:0000256" key="8">
    <source>
        <dbReference type="ARBA" id="ARBA00032524"/>
    </source>
</evidence>
<dbReference type="CDD" id="cd06928">
    <property type="entry name" value="RNAP_alpha_NTD"/>
    <property type="match status" value="1"/>
</dbReference>
<protein>
    <recommendedName>
        <fullName evidence="3 11">DNA-directed RNA polymerase subunit alpha</fullName>
        <shortName evidence="11">RNAP subunit alpha</shortName>
        <ecNumber evidence="2 11">2.7.7.6</ecNumber>
    </recommendedName>
    <alternativeName>
        <fullName evidence="9 11">RNA polymerase subunit alpha</fullName>
    </alternativeName>
    <alternativeName>
        <fullName evidence="8 11">Transcriptase subunit alpha</fullName>
    </alternativeName>
</protein>
<keyword evidence="6 11" id="KW-0548">Nucleotidyltransferase</keyword>
<feature type="region of interest" description="Disordered" evidence="12">
    <location>
        <begin position="341"/>
        <end position="367"/>
    </location>
</feature>
<feature type="compositionally biased region" description="Acidic residues" evidence="12">
    <location>
        <begin position="344"/>
        <end position="357"/>
    </location>
</feature>
<keyword evidence="4 11" id="KW-0240">DNA-directed RNA polymerase</keyword>
<name>A0A4R1LAB6_9BACT</name>
<organism evidence="14 15">
    <name type="scientific">Acidipila rosea</name>
    <dbReference type="NCBI Taxonomy" id="768535"/>
    <lineage>
        <taxon>Bacteria</taxon>
        <taxon>Pseudomonadati</taxon>
        <taxon>Acidobacteriota</taxon>
        <taxon>Terriglobia</taxon>
        <taxon>Terriglobales</taxon>
        <taxon>Acidobacteriaceae</taxon>
        <taxon>Acidipila</taxon>
    </lineage>
</organism>
<dbReference type="InterPro" id="IPR011260">
    <property type="entry name" value="RNAP_asu_C"/>
</dbReference>
<dbReference type="GO" id="GO:0003677">
    <property type="term" value="F:DNA binding"/>
    <property type="evidence" value="ECO:0007669"/>
    <property type="project" value="UniProtKB-UniRule"/>
</dbReference>
<dbReference type="GO" id="GO:0046983">
    <property type="term" value="F:protein dimerization activity"/>
    <property type="evidence" value="ECO:0007669"/>
    <property type="project" value="InterPro"/>
</dbReference>
<dbReference type="EMBL" id="SMGK01000002">
    <property type="protein sequence ID" value="TCK74377.1"/>
    <property type="molecule type" value="Genomic_DNA"/>
</dbReference>
<evidence type="ECO:0000256" key="1">
    <source>
        <dbReference type="ARBA" id="ARBA00007123"/>
    </source>
</evidence>
<dbReference type="OrthoDB" id="9805706at2"/>
<keyword evidence="7 11" id="KW-0804">Transcription</keyword>
<dbReference type="SUPFAM" id="SSF56553">
    <property type="entry name" value="Insert subdomain of RNA polymerase alpha subunit"/>
    <property type="match status" value="1"/>
</dbReference>
<evidence type="ECO:0000256" key="4">
    <source>
        <dbReference type="ARBA" id="ARBA00022478"/>
    </source>
</evidence>
<dbReference type="Gene3D" id="3.30.1360.10">
    <property type="entry name" value="RNA polymerase, RBP11-like subunit"/>
    <property type="match status" value="1"/>
</dbReference>
<dbReference type="RefSeq" id="WP_131995367.1">
    <property type="nucleotide sequence ID" value="NZ_SMGK01000002.1"/>
</dbReference>
<comment type="catalytic activity">
    <reaction evidence="10 11">
        <text>RNA(n) + a ribonucleoside 5'-triphosphate = RNA(n+1) + diphosphate</text>
        <dbReference type="Rhea" id="RHEA:21248"/>
        <dbReference type="Rhea" id="RHEA-COMP:14527"/>
        <dbReference type="Rhea" id="RHEA-COMP:17342"/>
        <dbReference type="ChEBI" id="CHEBI:33019"/>
        <dbReference type="ChEBI" id="CHEBI:61557"/>
        <dbReference type="ChEBI" id="CHEBI:140395"/>
        <dbReference type="EC" id="2.7.7.6"/>
    </reaction>
</comment>
<evidence type="ECO:0000256" key="7">
    <source>
        <dbReference type="ARBA" id="ARBA00023163"/>
    </source>
</evidence>
<evidence type="ECO:0000313" key="15">
    <source>
        <dbReference type="Proteomes" id="UP000295210"/>
    </source>
</evidence>